<dbReference type="AlphaFoldDB" id="A0A2G9QFD8"/>
<dbReference type="Proteomes" id="UP000228934">
    <property type="component" value="Unassembled WGS sequence"/>
</dbReference>
<accession>A0A2G9QFD8</accession>
<feature type="non-terminal residue" evidence="1">
    <location>
        <position position="63"/>
    </location>
</feature>
<gene>
    <name evidence="1" type="ORF">AB205_0025540</name>
</gene>
<proteinExistence type="predicted"/>
<reference evidence="2" key="1">
    <citation type="journal article" date="2017" name="Nat. Commun.">
        <title>The North American bullfrog draft genome provides insight into hormonal regulation of long noncoding RNA.</title>
        <authorList>
            <person name="Hammond S.A."/>
            <person name="Warren R.L."/>
            <person name="Vandervalk B.P."/>
            <person name="Kucuk E."/>
            <person name="Khan H."/>
            <person name="Gibb E.A."/>
            <person name="Pandoh P."/>
            <person name="Kirk H."/>
            <person name="Zhao Y."/>
            <person name="Jones M."/>
            <person name="Mungall A.J."/>
            <person name="Coope R."/>
            <person name="Pleasance S."/>
            <person name="Moore R.A."/>
            <person name="Holt R.A."/>
            <person name="Round J.M."/>
            <person name="Ohora S."/>
            <person name="Walle B.V."/>
            <person name="Veldhoen N."/>
            <person name="Helbing C.C."/>
            <person name="Birol I."/>
        </authorList>
    </citation>
    <scope>NUCLEOTIDE SEQUENCE [LARGE SCALE GENOMIC DNA]</scope>
</reference>
<organism evidence="1 2">
    <name type="scientific">Aquarana catesbeiana</name>
    <name type="common">American bullfrog</name>
    <name type="synonym">Rana catesbeiana</name>
    <dbReference type="NCBI Taxonomy" id="8400"/>
    <lineage>
        <taxon>Eukaryota</taxon>
        <taxon>Metazoa</taxon>
        <taxon>Chordata</taxon>
        <taxon>Craniata</taxon>
        <taxon>Vertebrata</taxon>
        <taxon>Euteleostomi</taxon>
        <taxon>Amphibia</taxon>
        <taxon>Batrachia</taxon>
        <taxon>Anura</taxon>
        <taxon>Neobatrachia</taxon>
        <taxon>Ranoidea</taxon>
        <taxon>Ranidae</taxon>
        <taxon>Aquarana</taxon>
    </lineage>
</organism>
<dbReference type="OrthoDB" id="9030094at2759"/>
<name>A0A2G9QFD8_AQUCT</name>
<sequence>MTSYQVLRSWAPVNKCNITGSMTVAGTKYLMGISCCDGDGCTPSIQNCKSIYASYSGVMVQNK</sequence>
<keyword evidence="2" id="KW-1185">Reference proteome</keyword>
<protein>
    <recommendedName>
        <fullName evidence="3">UPAR/Ly6 domain-containing protein</fullName>
    </recommendedName>
</protein>
<evidence type="ECO:0000313" key="1">
    <source>
        <dbReference type="EMBL" id="PIO14225.1"/>
    </source>
</evidence>
<dbReference type="EMBL" id="KZ013316">
    <property type="protein sequence ID" value="PIO14225.1"/>
    <property type="molecule type" value="Genomic_DNA"/>
</dbReference>
<evidence type="ECO:0008006" key="3">
    <source>
        <dbReference type="Google" id="ProtNLM"/>
    </source>
</evidence>
<evidence type="ECO:0000313" key="2">
    <source>
        <dbReference type="Proteomes" id="UP000228934"/>
    </source>
</evidence>